<dbReference type="GO" id="GO:0015990">
    <property type="term" value="P:electron transport coupled proton transport"/>
    <property type="evidence" value="ECO:0007669"/>
    <property type="project" value="TreeGrafter"/>
</dbReference>
<feature type="transmembrane region" description="Helical" evidence="17">
    <location>
        <begin position="327"/>
        <end position="347"/>
    </location>
</feature>
<dbReference type="InterPro" id="IPR001750">
    <property type="entry name" value="ND/Mrp_TM"/>
</dbReference>
<comment type="subcellular location">
    <subcellularLocation>
        <location evidence="2 17">Mitochondrion membrane</location>
        <topology evidence="2 17">Multi-pass membrane protein</topology>
    </subcellularLocation>
</comment>
<dbReference type="GO" id="GO:0048039">
    <property type="term" value="F:ubiquinone binding"/>
    <property type="evidence" value="ECO:0007669"/>
    <property type="project" value="TreeGrafter"/>
</dbReference>
<evidence type="ECO:0000256" key="3">
    <source>
        <dbReference type="ARBA" id="ARBA00009025"/>
    </source>
</evidence>
<dbReference type="GO" id="GO:0031966">
    <property type="term" value="C:mitochondrial membrane"/>
    <property type="evidence" value="ECO:0007669"/>
    <property type="project" value="UniProtKB-SubCell"/>
</dbReference>
<evidence type="ECO:0000256" key="6">
    <source>
        <dbReference type="ARBA" id="ARBA00022448"/>
    </source>
</evidence>
<feature type="transmembrane region" description="Helical" evidence="17">
    <location>
        <begin position="136"/>
        <end position="159"/>
    </location>
</feature>
<sequence length="440" mass="51062">MLMFLFGLLLMIPLSLMSSWWVVQFWFFFFSLLFIFFGDFTFFFVNLSFNFGLDYLSWLMVLLSFWICSLMIMSSLSISFSFYFPNLYLFMVLILMFSLYCTFCSLSLFNFYLFFEFSLIPTLMLILGWGYQPERISAALYLIIYTLLASLPLLSSILWLDSYLGGLCYFILRDSCFSIYFYFGMVMAFLVKFPVYMFHLWLPKAHVEAPVSGSMILAGVLLKLGGYGLIRVFKCISFFSLDFNFFIVLFSLFGGVFVSLICLRQLDIKMLIAYSSIAHMSLIIGGLFTMNVWGLYGSIFLMIGHGLCSSGLFCLSNISYERLGSRLFILNKGFISFMPSMTLWWFLLTVGNMSAPPSLNLMGEIGLFNSLISYSSYLMFFLFFMSFFGCVYSLYIYSASQHGAPFSGVYTMSSCYFMEFHLLFLHWLPLNIFFLCCYYF</sequence>
<evidence type="ECO:0000256" key="12">
    <source>
        <dbReference type="ARBA" id="ARBA00023027"/>
    </source>
</evidence>
<dbReference type="EMBL" id="MN938922">
    <property type="protein sequence ID" value="QNH68995.1"/>
    <property type="molecule type" value="Genomic_DNA"/>
</dbReference>
<dbReference type="Pfam" id="PF01059">
    <property type="entry name" value="Oxidored_q5_N"/>
    <property type="match status" value="1"/>
</dbReference>
<keyword evidence="11 17" id="KW-1133">Transmembrane helix</keyword>
<feature type="transmembrane region" description="Helical" evidence="17">
    <location>
        <begin position="88"/>
        <end position="115"/>
    </location>
</feature>
<feature type="transmembrane region" description="Helical" evidence="17">
    <location>
        <begin position="245"/>
        <end position="263"/>
    </location>
</feature>
<keyword evidence="6 17" id="KW-0813">Transport</keyword>
<evidence type="ECO:0000256" key="7">
    <source>
        <dbReference type="ARBA" id="ARBA00022660"/>
    </source>
</evidence>
<dbReference type="PANTHER" id="PTHR43507">
    <property type="entry name" value="NADH-UBIQUINONE OXIDOREDUCTASE CHAIN 4"/>
    <property type="match status" value="1"/>
</dbReference>
<dbReference type="Pfam" id="PF00361">
    <property type="entry name" value="Proton_antipo_M"/>
    <property type="match status" value="1"/>
</dbReference>
<evidence type="ECO:0000256" key="14">
    <source>
        <dbReference type="ARBA" id="ARBA00023128"/>
    </source>
</evidence>
<keyword evidence="14 17" id="KW-0496">Mitochondrion</keyword>
<evidence type="ECO:0000313" key="20">
    <source>
        <dbReference type="EMBL" id="QNH68995.1"/>
    </source>
</evidence>
<dbReference type="PANTHER" id="PTHR43507:SF20">
    <property type="entry name" value="NADH-UBIQUINONE OXIDOREDUCTASE CHAIN 4"/>
    <property type="match status" value="1"/>
</dbReference>
<feature type="domain" description="NADH:ubiquinone oxidoreductase chain 4 N-terminal" evidence="19">
    <location>
        <begin position="1"/>
        <end position="102"/>
    </location>
</feature>
<evidence type="ECO:0000259" key="19">
    <source>
        <dbReference type="Pfam" id="PF01059"/>
    </source>
</evidence>
<feature type="transmembrane region" description="Helical" evidence="17">
    <location>
        <begin position="179"/>
        <end position="202"/>
    </location>
</feature>
<feature type="transmembrane region" description="Helical" evidence="17">
    <location>
        <begin position="27"/>
        <end position="49"/>
    </location>
</feature>
<comment type="similarity">
    <text evidence="3 17">Belongs to the complex I subunit 4 family.</text>
</comment>
<comment type="catalytic activity">
    <reaction evidence="16 17">
        <text>a ubiquinone + NADH + 5 H(+)(in) = a ubiquinol + NAD(+) + 4 H(+)(out)</text>
        <dbReference type="Rhea" id="RHEA:29091"/>
        <dbReference type="Rhea" id="RHEA-COMP:9565"/>
        <dbReference type="Rhea" id="RHEA-COMP:9566"/>
        <dbReference type="ChEBI" id="CHEBI:15378"/>
        <dbReference type="ChEBI" id="CHEBI:16389"/>
        <dbReference type="ChEBI" id="CHEBI:17976"/>
        <dbReference type="ChEBI" id="CHEBI:57540"/>
        <dbReference type="ChEBI" id="CHEBI:57945"/>
        <dbReference type="EC" id="7.1.1.2"/>
    </reaction>
</comment>
<protein>
    <recommendedName>
        <fullName evidence="5 17">NADH-ubiquinone oxidoreductase chain 4</fullName>
        <ecNumber evidence="4 17">7.1.1.2</ecNumber>
    </recommendedName>
</protein>
<dbReference type="EC" id="7.1.1.2" evidence="4 17"/>
<name>A0A7G7WR18_9ORTH</name>
<feature type="transmembrane region" description="Helical" evidence="17">
    <location>
        <begin position="56"/>
        <end position="82"/>
    </location>
</feature>
<evidence type="ECO:0000256" key="16">
    <source>
        <dbReference type="ARBA" id="ARBA00049551"/>
    </source>
</evidence>
<keyword evidence="10 17" id="KW-0249">Electron transport</keyword>
<gene>
    <name evidence="20" type="primary">ND4</name>
</gene>
<evidence type="ECO:0000256" key="9">
    <source>
        <dbReference type="ARBA" id="ARBA00022967"/>
    </source>
</evidence>
<feature type="domain" description="NADH:quinone oxidoreductase/Mrp antiporter transmembrane" evidence="18">
    <location>
        <begin position="106"/>
        <end position="388"/>
    </location>
</feature>
<feature type="transmembrane region" description="Helical" evidence="17">
    <location>
        <begin position="377"/>
        <end position="397"/>
    </location>
</feature>
<comment type="function">
    <text evidence="17">Core subunit of the mitochondrial membrane respiratory chain NADH dehydrogenase (Complex I) which catalyzes electron transfer from NADH through the respiratory chain, using ubiquinone as an electron acceptor. Essential for the catalytic activity and assembly of complex I.</text>
</comment>
<dbReference type="GO" id="GO:0042773">
    <property type="term" value="P:ATP synthesis coupled electron transport"/>
    <property type="evidence" value="ECO:0007669"/>
    <property type="project" value="InterPro"/>
</dbReference>
<keyword evidence="13 17" id="KW-0830">Ubiquinone</keyword>
<evidence type="ECO:0000256" key="15">
    <source>
        <dbReference type="ARBA" id="ARBA00023136"/>
    </source>
</evidence>
<keyword evidence="8 17" id="KW-0812">Transmembrane</keyword>
<dbReference type="PRINTS" id="PR01437">
    <property type="entry name" value="NUOXDRDTASE4"/>
</dbReference>
<proteinExistence type="inferred from homology"/>
<accession>A0A7G7WR18</accession>
<evidence type="ECO:0000256" key="17">
    <source>
        <dbReference type="RuleBase" id="RU003297"/>
    </source>
</evidence>
<evidence type="ECO:0000256" key="13">
    <source>
        <dbReference type="ARBA" id="ARBA00023075"/>
    </source>
</evidence>
<evidence type="ECO:0000256" key="5">
    <source>
        <dbReference type="ARBA" id="ARBA00021006"/>
    </source>
</evidence>
<feature type="transmembrane region" description="Helical" evidence="17">
    <location>
        <begin position="214"/>
        <end position="233"/>
    </location>
</feature>
<dbReference type="InterPro" id="IPR000260">
    <property type="entry name" value="NADH4_N"/>
</dbReference>
<evidence type="ECO:0000256" key="10">
    <source>
        <dbReference type="ARBA" id="ARBA00022982"/>
    </source>
</evidence>
<evidence type="ECO:0000256" key="2">
    <source>
        <dbReference type="ARBA" id="ARBA00004225"/>
    </source>
</evidence>
<evidence type="ECO:0000256" key="8">
    <source>
        <dbReference type="ARBA" id="ARBA00022692"/>
    </source>
</evidence>
<evidence type="ECO:0000256" key="1">
    <source>
        <dbReference type="ARBA" id="ARBA00003257"/>
    </source>
</evidence>
<comment type="function">
    <text evidence="1">Core subunit of the mitochondrial membrane respiratory chain NADH dehydrogenase (Complex I) that is believed to belong to the minimal assembly required for catalysis. Complex I functions in the transfer of electrons from NADH to the respiratory chain. The immediate electron acceptor for the enzyme is believed to be ubiquinone.</text>
</comment>
<feature type="transmembrane region" description="Helical" evidence="17">
    <location>
        <begin position="270"/>
        <end position="289"/>
    </location>
</feature>
<dbReference type="GO" id="GO:0008137">
    <property type="term" value="F:NADH dehydrogenase (ubiquinone) activity"/>
    <property type="evidence" value="ECO:0007669"/>
    <property type="project" value="UniProtKB-UniRule"/>
</dbReference>
<dbReference type="InterPro" id="IPR003918">
    <property type="entry name" value="NADH_UbQ_OxRdtase"/>
</dbReference>
<feature type="transmembrane region" description="Helical" evidence="17">
    <location>
        <begin position="295"/>
        <end position="315"/>
    </location>
</feature>
<evidence type="ECO:0000259" key="18">
    <source>
        <dbReference type="Pfam" id="PF00361"/>
    </source>
</evidence>
<dbReference type="AlphaFoldDB" id="A0A7G7WR18"/>
<reference evidence="20" key="1">
    <citation type="journal article" date="2020" name="Mitochondrial DNA Part B Resour">
        <title>First record of mitochondrial genome of Teredorus nigropennis (Orthoptera: Tetrigidae) and phylogenetic analysis.</title>
        <authorList>
            <person name="Li X.-D."/>
            <person name="Wang Y.-Q."/>
            <person name="Deng W.-A."/>
            <person name="Rong W.-T."/>
            <person name="Li R."/>
        </authorList>
    </citation>
    <scope>NUCLEOTIDE SEQUENCE</scope>
</reference>
<keyword evidence="7 17" id="KW-0679">Respiratory chain</keyword>
<geneLocation type="mitochondrion" evidence="20"/>
<organism evidence="20">
    <name type="scientific">Teredorus nigropennis</name>
    <dbReference type="NCBI Taxonomy" id="2759691"/>
    <lineage>
        <taxon>Eukaryota</taxon>
        <taxon>Metazoa</taxon>
        <taxon>Ecdysozoa</taxon>
        <taxon>Arthropoda</taxon>
        <taxon>Hexapoda</taxon>
        <taxon>Insecta</taxon>
        <taxon>Pterygota</taxon>
        <taxon>Neoptera</taxon>
        <taxon>Polyneoptera</taxon>
        <taxon>Orthoptera</taxon>
        <taxon>Caelifera</taxon>
        <taxon>Acrididea</taxon>
        <taxon>Tetrigoidea</taxon>
        <taxon>Tetrigidae</taxon>
        <taxon>Tetriginae</taxon>
        <taxon>Teredorus</taxon>
    </lineage>
</organism>
<feature type="transmembrane region" description="Helical" evidence="17">
    <location>
        <begin position="409"/>
        <end position="428"/>
    </location>
</feature>
<keyword evidence="12 17" id="KW-0520">NAD</keyword>
<evidence type="ECO:0000256" key="11">
    <source>
        <dbReference type="ARBA" id="ARBA00022989"/>
    </source>
</evidence>
<evidence type="ECO:0000256" key="4">
    <source>
        <dbReference type="ARBA" id="ARBA00012944"/>
    </source>
</evidence>
<keyword evidence="15 17" id="KW-0472">Membrane</keyword>
<keyword evidence="9" id="KW-1278">Translocase</keyword>
<dbReference type="GO" id="GO:0003954">
    <property type="term" value="F:NADH dehydrogenase activity"/>
    <property type="evidence" value="ECO:0007669"/>
    <property type="project" value="TreeGrafter"/>
</dbReference>